<dbReference type="PANTHER" id="PTHR11699">
    <property type="entry name" value="ALDEHYDE DEHYDROGENASE-RELATED"/>
    <property type="match status" value="1"/>
</dbReference>
<evidence type="ECO:0000313" key="6">
    <source>
        <dbReference type="EMBL" id="MRI86479.1"/>
    </source>
</evidence>
<dbReference type="RefSeq" id="WP_153864128.1">
    <property type="nucleotide sequence ID" value="NZ_WJQS01000017.1"/>
</dbReference>
<dbReference type="InterPro" id="IPR015590">
    <property type="entry name" value="Aldehyde_DH_dom"/>
</dbReference>
<evidence type="ECO:0000256" key="4">
    <source>
        <dbReference type="RuleBase" id="RU003345"/>
    </source>
</evidence>
<dbReference type="AlphaFoldDB" id="A0A6I2GMN1"/>
<evidence type="ECO:0000259" key="5">
    <source>
        <dbReference type="Pfam" id="PF00171"/>
    </source>
</evidence>
<dbReference type="PROSITE" id="PS00687">
    <property type="entry name" value="ALDEHYDE_DEHYDR_GLU"/>
    <property type="match status" value="1"/>
</dbReference>
<evidence type="ECO:0000313" key="7">
    <source>
        <dbReference type="Proteomes" id="UP000430975"/>
    </source>
</evidence>
<feature type="active site" evidence="3">
    <location>
        <position position="252"/>
    </location>
</feature>
<organism evidence="6 7">
    <name type="scientific">Fundicoccus ignavus</name>
    <dbReference type="NCBI Taxonomy" id="2664442"/>
    <lineage>
        <taxon>Bacteria</taxon>
        <taxon>Bacillati</taxon>
        <taxon>Bacillota</taxon>
        <taxon>Bacilli</taxon>
        <taxon>Lactobacillales</taxon>
        <taxon>Aerococcaceae</taxon>
        <taxon>Fundicoccus</taxon>
    </lineage>
</organism>
<dbReference type="FunFam" id="3.40.309.10:FF:000012">
    <property type="entry name" value="Betaine aldehyde dehydrogenase"/>
    <property type="match status" value="1"/>
</dbReference>
<dbReference type="EMBL" id="WJQS01000017">
    <property type="protein sequence ID" value="MRI86479.1"/>
    <property type="molecule type" value="Genomic_DNA"/>
</dbReference>
<dbReference type="PROSITE" id="PS00070">
    <property type="entry name" value="ALDEHYDE_DEHYDR_CYS"/>
    <property type="match status" value="1"/>
</dbReference>
<name>A0A6I2GMN1_9LACT</name>
<keyword evidence="7" id="KW-1185">Reference proteome</keyword>
<dbReference type="SUPFAM" id="SSF53720">
    <property type="entry name" value="ALDH-like"/>
    <property type="match status" value="1"/>
</dbReference>
<protein>
    <submittedName>
        <fullName evidence="6">Aldehyde dehydrogenase family protein</fullName>
    </submittedName>
</protein>
<comment type="caution">
    <text evidence="6">The sequence shown here is derived from an EMBL/GenBank/DDBJ whole genome shotgun (WGS) entry which is preliminary data.</text>
</comment>
<dbReference type="Gene3D" id="3.40.309.10">
    <property type="entry name" value="Aldehyde Dehydrogenase, Chain A, domain 2"/>
    <property type="match status" value="1"/>
</dbReference>
<comment type="similarity">
    <text evidence="1 4">Belongs to the aldehyde dehydrogenase family.</text>
</comment>
<dbReference type="InterPro" id="IPR016163">
    <property type="entry name" value="Ald_DH_C"/>
</dbReference>
<dbReference type="InterPro" id="IPR016162">
    <property type="entry name" value="Ald_DH_N"/>
</dbReference>
<reference evidence="6 7" key="1">
    <citation type="submission" date="2019-11" db="EMBL/GenBank/DDBJ databases">
        <title>Characterisation of Fundicoccus ignavus gen. nov. sp. nov., a novel genus of the family Aerococcaceae isolated from bulk tank milk.</title>
        <authorList>
            <person name="Siebert A."/>
            <person name="Huptas C."/>
            <person name="Wenning M."/>
            <person name="Scherer S."/>
            <person name="Doll E.V."/>
        </authorList>
    </citation>
    <scope>NUCLEOTIDE SEQUENCE [LARGE SCALE GENOMIC DNA]</scope>
    <source>
        <strain evidence="6 7">WS4759</strain>
    </source>
</reference>
<evidence type="ECO:0000256" key="3">
    <source>
        <dbReference type="PROSITE-ProRule" id="PRU10007"/>
    </source>
</evidence>
<proteinExistence type="inferred from homology"/>
<evidence type="ECO:0000256" key="2">
    <source>
        <dbReference type="ARBA" id="ARBA00023002"/>
    </source>
</evidence>
<dbReference type="InterPro" id="IPR016160">
    <property type="entry name" value="Ald_DH_CS_CYS"/>
</dbReference>
<feature type="domain" description="Aldehyde dehydrogenase" evidence="5">
    <location>
        <begin position="17"/>
        <end position="478"/>
    </location>
</feature>
<dbReference type="GO" id="GO:0016620">
    <property type="term" value="F:oxidoreductase activity, acting on the aldehyde or oxo group of donors, NAD or NADP as acceptor"/>
    <property type="evidence" value="ECO:0007669"/>
    <property type="project" value="InterPro"/>
</dbReference>
<evidence type="ECO:0000256" key="1">
    <source>
        <dbReference type="ARBA" id="ARBA00009986"/>
    </source>
</evidence>
<dbReference type="Pfam" id="PF00171">
    <property type="entry name" value="Aldedh"/>
    <property type="match status" value="1"/>
</dbReference>
<dbReference type="InterPro" id="IPR029510">
    <property type="entry name" value="Ald_DH_CS_GLU"/>
</dbReference>
<gene>
    <name evidence="6" type="ORF">GIY09_11550</name>
</gene>
<dbReference type="Gene3D" id="3.40.605.10">
    <property type="entry name" value="Aldehyde Dehydrogenase, Chain A, domain 1"/>
    <property type="match status" value="1"/>
</dbReference>
<dbReference type="Proteomes" id="UP000430975">
    <property type="component" value="Unassembled WGS sequence"/>
</dbReference>
<keyword evidence="2 4" id="KW-0560">Oxidoreductase</keyword>
<accession>A0A6I2GMN1</accession>
<dbReference type="InterPro" id="IPR016161">
    <property type="entry name" value="Ald_DH/histidinol_DH"/>
</dbReference>
<dbReference type="FunFam" id="3.40.605.10:FF:000007">
    <property type="entry name" value="NAD/NADP-dependent betaine aldehyde dehydrogenase"/>
    <property type="match status" value="1"/>
</dbReference>
<sequence>MSLNIDSDYKLLINGEWTSGSGSEKITSYNPATGEVLATLVDATNDDVDQAVAAAQEAFKTWGRTDVKERSALLLEIADRIEAKADFFAEIESSDNGKPIRETTGADIPLAIDHFRYFAGVIRSEEDTVKMLSDQTMSMILREPIGVVAQIVPWNFPFLMAAWKIAPALAAGNTIVFSPSSSTSLSVLELAKILNDVLPKGVFNLVTGRGSKSGDYLQHHKGINKIAFTGSTEVGRQIGISAAENLIPSTLELGGKSANIFFEDMDMDLALEGVSLGILFNQGQVCSAGSRIFVQESVYDEFVKRLVEEFEKVKVGNPLVADTQMGAQVNEHQIETIEKYVEIGKDEGATLLTGGSRYPEGELSKGAFFQPTLFEATNDLRIAQEEIFGPVGVVIKFKDADEVIELANNNEYGLGGGVWTNNLNTAFKVARGVRTGRMWVNTYAGFEAGAPFGGYKNSGIGRETHKMILDAYTQAKNIYIDLSGQGRGMY</sequence>